<dbReference type="Proteomes" id="UP000076584">
    <property type="component" value="Unassembled WGS sequence"/>
</dbReference>
<reference evidence="1 2" key="1">
    <citation type="submission" date="2015-06" db="EMBL/GenBank/DDBJ databases">
        <title>Survival trade-offs in plant roots during colonization by closely related pathogenic and mutualistic fungi.</title>
        <authorList>
            <person name="Hacquard S."/>
            <person name="Kracher B."/>
            <person name="Hiruma K."/>
            <person name="Weinman A."/>
            <person name="Muench P."/>
            <person name="Garrido Oter R."/>
            <person name="Ver Loren van Themaat E."/>
            <person name="Dallerey J.-F."/>
            <person name="Damm U."/>
            <person name="Henrissat B."/>
            <person name="Lespinet O."/>
            <person name="Thon M."/>
            <person name="Kemen E."/>
            <person name="McHardy A.C."/>
            <person name="Schulze-Lefert P."/>
            <person name="O'Connell R.J."/>
        </authorList>
    </citation>
    <scope>NUCLEOTIDE SEQUENCE [LARGE SCALE GENOMIC DNA]</scope>
    <source>
        <strain evidence="1 2">MAFF 238704</strain>
    </source>
</reference>
<comment type="caution">
    <text evidence="1">The sequence shown here is derived from an EMBL/GenBank/DDBJ whole genome shotgun (WGS) entry which is preliminary data.</text>
</comment>
<keyword evidence="2" id="KW-1185">Reference proteome</keyword>
<gene>
    <name evidence="1" type="ORF">CI238_03050</name>
</gene>
<protein>
    <submittedName>
        <fullName evidence="1">Uncharacterized protein</fullName>
    </submittedName>
</protein>
<dbReference type="AlphaFoldDB" id="A0A161YAJ0"/>
<evidence type="ECO:0000313" key="2">
    <source>
        <dbReference type="Proteomes" id="UP000076584"/>
    </source>
</evidence>
<name>A0A161YAJ0_COLIC</name>
<evidence type="ECO:0000313" key="1">
    <source>
        <dbReference type="EMBL" id="KZL69047.1"/>
    </source>
</evidence>
<organism evidence="1 2">
    <name type="scientific">Colletotrichum incanum</name>
    <name type="common">Soybean anthracnose fungus</name>
    <dbReference type="NCBI Taxonomy" id="1573173"/>
    <lineage>
        <taxon>Eukaryota</taxon>
        <taxon>Fungi</taxon>
        <taxon>Dikarya</taxon>
        <taxon>Ascomycota</taxon>
        <taxon>Pezizomycotina</taxon>
        <taxon>Sordariomycetes</taxon>
        <taxon>Hypocreomycetidae</taxon>
        <taxon>Glomerellales</taxon>
        <taxon>Glomerellaceae</taxon>
        <taxon>Colletotrichum</taxon>
        <taxon>Colletotrichum spaethianum species complex</taxon>
    </lineage>
</organism>
<sequence>MPLSPSPTVASHRLPPPTTSLLLFRPLHGPVLDLAQFSQNHGKHDAAALTSFHLDQLPTKAAAGMIPLPLNSSSSDFRLVCRQLTNCLSRFGLVLPGRPTNAIIQECQIRFADSRSILEAPHSALLSHFLFGDGNLPTPEIVSMSKLVERGPHHQLQREKEPLGPRPAVALHHEITARKWLFQRRGRLESRRIHGPARAVTIQGTAFSSGSASRLLLSQIFPFGTIYEISWNYRCPLETNEGCSSRLL</sequence>
<proteinExistence type="predicted"/>
<accession>A0A161YAJ0</accession>
<dbReference type="EMBL" id="LFIW01002494">
    <property type="protein sequence ID" value="KZL69047.1"/>
    <property type="molecule type" value="Genomic_DNA"/>
</dbReference>